<dbReference type="SMART" id="SM01058">
    <property type="entry name" value="CarD_TRCF"/>
    <property type="match status" value="1"/>
</dbReference>
<dbReference type="InterPro" id="IPR036101">
    <property type="entry name" value="CarD-like/TRCF_RID_sf"/>
</dbReference>
<gene>
    <name evidence="2" type="ORF">GCM10008938_28690</name>
</gene>
<proteinExistence type="predicted"/>
<dbReference type="Pfam" id="PF02559">
    <property type="entry name" value="CarD_TRCF_RID"/>
    <property type="match status" value="1"/>
</dbReference>
<evidence type="ECO:0000313" key="3">
    <source>
        <dbReference type="Proteomes" id="UP000632222"/>
    </source>
</evidence>
<name>A0ABQ2D130_9DEIO</name>
<accession>A0ABQ2D130</accession>
<dbReference type="EMBL" id="BMOD01000010">
    <property type="protein sequence ID" value="GGJ40928.1"/>
    <property type="molecule type" value="Genomic_DNA"/>
</dbReference>
<dbReference type="Pfam" id="PF21095">
    <property type="entry name" value="CarD_C"/>
    <property type="match status" value="1"/>
</dbReference>
<dbReference type="InterPro" id="IPR048792">
    <property type="entry name" value="CarD_C"/>
</dbReference>
<evidence type="ECO:0000313" key="2">
    <source>
        <dbReference type="EMBL" id="GGJ40928.1"/>
    </source>
</evidence>
<keyword evidence="3" id="KW-1185">Reference proteome</keyword>
<dbReference type="InterPro" id="IPR042215">
    <property type="entry name" value="CarD-like_C"/>
</dbReference>
<reference evidence="3" key="1">
    <citation type="journal article" date="2019" name="Int. J. Syst. Evol. Microbiol.">
        <title>The Global Catalogue of Microorganisms (GCM) 10K type strain sequencing project: providing services to taxonomists for standard genome sequencing and annotation.</title>
        <authorList>
            <consortium name="The Broad Institute Genomics Platform"/>
            <consortium name="The Broad Institute Genome Sequencing Center for Infectious Disease"/>
            <person name="Wu L."/>
            <person name="Ma J."/>
        </authorList>
    </citation>
    <scope>NUCLEOTIDE SEQUENCE [LARGE SCALE GENOMIC DNA]</scope>
    <source>
        <strain evidence="3">JCM 14370</strain>
    </source>
</reference>
<dbReference type="Gene3D" id="2.40.10.170">
    <property type="match status" value="1"/>
</dbReference>
<feature type="domain" description="CarD-like/TRCF RNAP-interacting" evidence="1">
    <location>
        <begin position="4"/>
        <end position="114"/>
    </location>
</feature>
<dbReference type="InterPro" id="IPR052531">
    <property type="entry name" value="CarD-like_regulator"/>
</dbReference>
<dbReference type="InterPro" id="IPR003711">
    <property type="entry name" value="CarD-like/TRCF_RID"/>
</dbReference>
<protein>
    <submittedName>
        <fullName evidence="2">CarD family transcriptional regulator</fullName>
    </submittedName>
</protein>
<dbReference type="RefSeq" id="WP_189003408.1">
    <property type="nucleotide sequence ID" value="NZ_BMOD01000010.1"/>
</dbReference>
<sequence>MPISLNVGDNVVYPSHGAGTIMGLSELEVMGRTQNYFEIELLKTGMQVRVPVDHAERLGLRRITPVDDIPRLLGQLVLPDMDLPAAWTPRHRREQTIMQEGNIYIIAQLVGTLHRRAQMRSLAVTERAIYEEAKHILVTEVMVALHLSFEDAKAKLEHTLDHTVLA</sequence>
<comment type="caution">
    <text evidence="2">The sequence shown here is derived from an EMBL/GenBank/DDBJ whole genome shotgun (WGS) entry which is preliminary data.</text>
</comment>
<dbReference type="Gene3D" id="1.20.58.1290">
    <property type="entry name" value="CarD-like, C-terminal domain"/>
    <property type="match status" value="1"/>
</dbReference>
<evidence type="ECO:0000259" key="1">
    <source>
        <dbReference type="SMART" id="SM01058"/>
    </source>
</evidence>
<dbReference type="PANTHER" id="PTHR38447">
    <property type="entry name" value="TRANSCRIPTION FACTOR YDEB-RELATED"/>
    <property type="match status" value="1"/>
</dbReference>
<dbReference type="PANTHER" id="PTHR38447:SF1">
    <property type="entry name" value="RNA POLYMERASE-BINDING TRANSCRIPTION FACTOR CARD"/>
    <property type="match status" value="1"/>
</dbReference>
<dbReference type="Proteomes" id="UP000632222">
    <property type="component" value="Unassembled WGS sequence"/>
</dbReference>
<dbReference type="SUPFAM" id="SSF141259">
    <property type="entry name" value="CarD-like"/>
    <property type="match status" value="1"/>
</dbReference>
<organism evidence="2 3">
    <name type="scientific">Deinococcus roseus</name>
    <dbReference type="NCBI Taxonomy" id="392414"/>
    <lineage>
        <taxon>Bacteria</taxon>
        <taxon>Thermotogati</taxon>
        <taxon>Deinococcota</taxon>
        <taxon>Deinococci</taxon>
        <taxon>Deinococcales</taxon>
        <taxon>Deinococcaceae</taxon>
        <taxon>Deinococcus</taxon>
    </lineage>
</organism>